<dbReference type="InterPro" id="IPR016135">
    <property type="entry name" value="UBQ-conjugating_enzyme/RWD"/>
</dbReference>
<organism evidence="1 2">
    <name type="scientific">Urocitellus parryii</name>
    <name type="common">Arctic ground squirrel</name>
    <name type="synonym">Spermophilus parryii</name>
    <dbReference type="NCBI Taxonomy" id="9999"/>
    <lineage>
        <taxon>Eukaryota</taxon>
        <taxon>Metazoa</taxon>
        <taxon>Chordata</taxon>
        <taxon>Craniata</taxon>
        <taxon>Vertebrata</taxon>
        <taxon>Euteleostomi</taxon>
        <taxon>Mammalia</taxon>
        <taxon>Eutheria</taxon>
        <taxon>Euarchontoglires</taxon>
        <taxon>Glires</taxon>
        <taxon>Rodentia</taxon>
        <taxon>Sciuromorpha</taxon>
        <taxon>Sciuridae</taxon>
        <taxon>Xerinae</taxon>
        <taxon>Marmotini</taxon>
        <taxon>Urocitellus</taxon>
    </lineage>
</organism>
<reference evidence="1" key="1">
    <citation type="submission" date="2025-08" db="UniProtKB">
        <authorList>
            <consortium name="Ensembl"/>
        </authorList>
    </citation>
    <scope>IDENTIFICATION</scope>
</reference>
<reference evidence="1" key="2">
    <citation type="submission" date="2025-09" db="UniProtKB">
        <authorList>
            <consortium name="Ensembl"/>
        </authorList>
    </citation>
    <scope>IDENTIFICATION</scope>
</reference>
<dbReference type="GeneTree" id="ENSGT01090000260200"/>
<sequence>MTLKWINEELSDLVCDPPAQCSADPVRDNMFHWQATIMGHNDSLWAVKVLYIGSIGVSKQDSIV</sequence>
<keyword evidence="2" id="KW-1185">Reference proteome</keyword>
<dbReference type="Ensembl" id="ENSUPAT00010015264.1">
    <property type="protein sequence ID" value="ENSUPAP00010013321.1"/>
    <property type="gene ID" value="ENSUPAG00010010778.1"/>
</dbReference>
<dbReference type="Gene3D" id="3.10.110.10">
    <property type="entry name" value="Ubiquitin Conjugating Enzyme"/>
    <property type="match status" value="1"/>
</dbReference>
<name>A0A8D2KH45_UROPR</name>
<accession>A0A8D2KH45</accession>
<protein>
    <recommendedName>
        <fullName evidence="3">UBC core domain-containing protein</fullName>
    </recommendedName>
</protein>
<evidence type="ECO:0008006" key="3">
    <source>
        <dbReference type="Google" id="ProtNLM"/>
    </source>
</evidence>
<evidence type="ECO:0000313" key="1">
    <source>
        <dbReference type="Ensembl" id="ENSUPAP00010013321.1"/>
    </source>
</evidence>
<dbReference type="SUPFAM" id="SSF54495">
    <property type="entry name" value="UBC-like"/>
    <property type="match status" value="1"/>
</dbReference>
<dbReference type="AlphaFoldDB" id="A0A8D2KH45"/>
<dbReference type="Proteomes" id="UP000694417">
    <property type="component" value="Unplaced"/>
</dbReference>
<evidence type="ECO:0000313" key="2">
    <source>
        <dbReference type="Proteomes" id="UP000694417"/>
    </source>
</evidence>
<proteinExistence type="predicted"/>